<dbReference type="Proteomes" id="UP000571817">
    <property type="component" value="Unassembled WGS sequence"/>
</dbReference>
<keyword evidence="5 6" id="KW-0472">Membrane</keyword>
<feature type="domain" description="Type II secretion system protein GspF" evidence="7">
    <location>
        <begin position="52"/>
        <end position="171"/>
    </location>
</feature>
<evidence type="ECO:0000256" key="5">
    <source>
        <dbReference type="ARBA" id="ARBA00023136"/>
    </source>
</evidence>
<dbReference type="GO" id="GO:0005886">
    <property type="term" value="C:plasma membrane"/>
    <property type="evidence" value="ECO:0007669"/>
    <property type="project" value="UniProtKB-SubCell"/>
</dbReference>
<evidence type="ECO:0000259" key="7">
    <source>
        <dbReference type="Pfam" id="PF00482"/>
    </source>
</evidence>
<dbReference type="RefSeq" id="WP_179478654.1">
    <property type="nucleotide sequence ID" value="NZ_JACCFW010000001.1"/>
</dbReference>
<comment type="subcellular location">
    <subcellularLocation>
        <location evidence="1">Cell membrane</location>
        <topology evidence="1">Multi-pass membrane protein</topology>
    </subcellularLocation>
</comment>
<keyword evidence="4 6" id="KW-1133">Transmembrane helix</keyword>
<dbReference type="InterPro" id="IPR018076">
    <property type="entry name" value="T2SS_GspF_dom"/>
</dbReference>
<evidence type="ECO:0000256" key="4">
    <source>
        <dbReference type="ARBA" id="ARBA00022989"/>
    </source>
</evidence>
<gene>
    <name evidence="8" type="ORF">HNR15_000371</name>
</gene>
<keyword evidence="3 6" id="KW-0812">Transmembrane</keyword>
<dbReference type="Pfam" id="PF00482">
    <property type="entry name" value="T2SSF"/>
    <property type="match status" value="1"/>
</dbReference>
<evidence type="ECO:0000313" key="9">
    <source>
        <dbReference type="Proteomes" id="UP000571817"/>
    </source>
</evidence>
<proteinExistence type="predicted"/>
<evidence type="ECO:0000256" key="6">
    <source>
        <dbReference type="SAM" id="Phobius"/>
    </source>
</evidence>
<accession>A0A853D8W6</accession>
<feature type="transmembrane region" description="Helical" evidence="6">
    <location>
        <begin position="111"/>
        <end position="130"/>
    </location>
</feature>
<dbReference type="EMBL" id="JACCFW010000001">
    <property type="protein sequence ID" value="NYJ73408.1"/>
    <property type="molecule type" value="Genomic_DNA"/>
</dbReference>
<evidence type="ECO:0000313" key="8">
    <source>
        <dbReference type="EMBL" id="NYJ73408.1"/>
    </source>
</evidence>
<name>A0A853D8W6_9MICO</name>
<reference evidence="8 9" key="1">
    <citation type="submission" date="2020-07" db="EMBL/GenBank/DDBJ databases">
        <title>Sequencing the genomes of 1000 actinobacteria strains.</title>
        <authorList>
            <person name="Klenk H.-P."/>
        </authorList>
    </citation>
    <scope>NUCLEOTIDE SEQUENCE [LARGE SCALE GENOMIC DNA]</scope>
    <source>
        <strain evidence="8 9">DSM 29531</strain>
    </source>
</reference>
<comment type="caution">
    <text evidence="8">The sequence shown here is derived from an EMBL/GenBank/DDBJ whole genome shotgun (WGS) entry which is preliminary data.</text>
</comment>
<feature type="transmembrane region" description="Helical" evidence="6">
    <location>
        <begin position="151"/>
        <end position="180"/>
    </location>
</feature>
<keyword evidence="9" id="KW-1185">Reference proteome</keyword>
<dbReference type="PANTHER" id="PTHR35007">
    <property type="entry name" value="INTEGRAL MEMBRANE PROTEIN-RELATED"/>
    <property type="match status" value="1"/>
</dbReference>
<dbReference type="PANTHER" id="PTHR35007:SF3">
    <property type="entry name" value="POSSIBLE CONSERVED ALANINE RICH MEMBRANE PROTEIN"/>
    <property type="match status" value="1"/>
</dbReference>
<evidence type="ECO:0000256" key="1">
    <source>
        <dbReference type="ARBA" id="ARBA00004651"/>
    </source>
</evidence>
<protein>
    <submittedName>
        <fullName evidence="8">Pilus assembly protein TadC</fullName>
    </submittedName>
</protein>
<keyword evidence="2" id="KW-1003">Cell membrane</keyword>
<dbReference type="AlphaFoldDB" id="A0A853D8W6"/>
<sequence length="188" mass="19604">MNPSAPGAWWCAVLLVAVTPLVWPRALPASRPASSVPPPVVAEDVRAVAASLDLLALALRSGVPLVTAVEAVAEDAGEKVSRHLRQVAAAMRWGVDEVRAWDGLPAVWKPAAASLALAVTAGVPPGALLRRAADDIRRVERQRLDEAIGRVSVLIVVPLGLCFLPAFALLTVVPVVMTIARSVLAGTS</sequence>
<dbReference type="Gene3D" id="1.20.81.30">
    <property type="entry name" value="Type II secretion system (T2SS), domain F"/>
    <property type="match status" value="1"/>
</dbReference>
<organism evidence="8 9">
    <name type="scientific">Allobranchiibius huperziae</name>
    <dbReference type="NCBI Taxonomy" id="1874116"/>
    <lineage>
        <taxon>Bacteria</taxon>
        <taxon>Bacillati</taxon>
        <taxon>Actinomycetota</taxon>
        <taxon>Actinomycetes</taxon>
        <taxon>Micrococcales</taxon>
        <taxon>Dermacoccaceae</taxon>
        <taxon>Allobranchiibius</taxon>
    </lineage>
</organism>
<dbReference type="InterPro" id="IPR042094">
    <property type="entry name" value="T2SS_GspF_sf"/>
</dbReference>
<evidence type="ECO:0000256" key="3">
    <source>
        <dbReference type="ARBA" id="ARBA00022692"/>
    </source>
</evidence>
<evidence type="ECO:0000256" key="2">
    <source>
        <dbReference type="ARBA" id="ARBA00022475"/>
    </source>
</evidence>